<evidence type="ECO:0000256" key="1">
    <source>
        <dbReference type="ARBA" id="ARBA00023015"/>
    </source>
</evidence>
<dbReference type="PANTHER" id="PTHR33204:SF18">
    <property type="entry name" value="TRANSCRIPTIONAL REGULATORY PROTEIN"/>
    <property type="match status" value="1"/>
</dbReference>
<dbReference type="GO" id="GO:0003677">
    <property type="term" value="F:DNA binding"/>
    <property type="evidence" value="ECO:0007669"/>
    <property type="project" value="UniProtKB-KW"/>
</dbReference>
<accession>A0A9X2VPK3</accession>
<keyword evidence="3" id="KW-0804">Transcription</keyword>
<dbReference type="EMBL" id="JANYMP010000014">
    <property type="protein sequence ID" value="MCS7480475.1"/>
    <property type="molecule type" value="Genomic_DNA"/>
</dbReference>
<evidence type="ECO:0000256" key="2">
    <source>
        <dbReference type="ARBA" id="ARBA00023125"/>
    </source>
</evidence>
<dbReference type="PROSITE" id="PS51118">
    <property type="entry name" value="HTH_HXLR"/>
    <property type="match status" value="1"/>
</dbReference>
<evidence type="ECO:0000313" key="6">
    <source>
        <dbReference type="Proteomes" id="UP001141259"/>
    </source>
</evidence>
<keyword evidence="2" id="KW-0238">DNA-binding</keyword>
<dbReference type="AlphaFoldDB" id="A0A9X2VPK3"/>
<dbReference type="Pfam" id="PF01638">
    <property type="entry name" value="HxlR"/>
    <property type="match status" value="1"/>
</dbReference>
<dbReference type="Proteomes" id="UP001141259">
    <property type="component" value="Unassembled WGS sequence"/>
</dbReference>
<protein>
    <submittedName>
        <fullName evidence="5">Helix-turn-helix transcriptional regulator</fullName>
    </submittedName>
</protein>
<dbReference type="Gene3D" id="1.10.10.10">
    <property type="entry name" value="Winged helix-like DNA-binding domain superfamily/Winged helix DNA-binding domain"/>
    <property type="match status" value="1"/>
</dbReference>
<organism evidence="5 6">
    <name type="scientific">Umezawaea endophytica</name>
    <dbReference type="NCBI Taxonomy" id="1654476"/>
    <lineage>
        <taxon>Bacteria</taxon>
        <taxon>Bacillati</taxon>
        <taxon>Actinomycetota</taxon>
        <taxon>Actinomycetes</taxon>
        <taxon>Pseudonocardiales</taxon>
        <taxon>Pseudonocardiaceae</taxon>
        <taxon>Umezawaea</taxon>
    </lineage>
</organism>
<proteinExistence type="predicted"/>
<dbReference type="RefSeq" id="WP_259625974.1">
    <property type="nucleotide sequence ID" value="NZ_JANYMP010000014.1"/>
</dbReference>
<reference evidence="5" key="1">
    <citation type="submission" date="2022-08" db="EMBL/GenBank/DDBJ databases">
        <authorList>
            <person name="Tistechok S."/>
            <person name="Samborskyy M."/>
            <person name="Roman I."/>
        </authorList>
    </citation>
    <scope>NUCLEOTIDE SEQUENCE</scope>
    <source>
        <strain evidence="5">DSM 103496</strain>
    </source>
</reference>
<dbReference type="InterPro" id="IPR002577">
    <property type="entry name" value="HTH_HxlR"/>
</dbReference>
<gene>
    <name evidence="5" type="ORF">NZH93_26780</name>
</gene>
<dbReference type="InterPro" id="IPR036390">
    <property type="entry name" value="WH_DNA-bd_sf"/>
</dbReference>
<feature type="domain" description="HTH hxlR-type" evidence="4">
    <location>
        <begin position="14"/>
        <end position="112"/>
    </location>
</feature>
<evidence type="ECO:0000259" key="4">
    <source>
        <dbReference type="PROSITE" id="PS51118"/>
    </source>
</evidence>
<keyword evidence="1" id="KW-0805">Transcription regulation</keyword>
<comment type="caution">
    <text evidence="5">The sequence shown here is derived from an EMBL/GenBank/DDBJ whole genome shotgun (WGS) entry which is preliminary data.</text>
</comment>
<dbReference type="PANTHER" id="PTHR33204">
    <property type="entry name" value="TRANSCRIPTIONAL REGULATOR, MARR FAMILY"/>
    <property type="match status" value="1"/>
</dbReference>
<dbReference type="SUPFAM" id="SSF46785">
    <property type="entry name" value="Winged helix' DNA-binding domain"/>
    <property type="match status" value="1"/>
</dbReference>
<dbReference type="InterPro" id="IPR036388">
    <property type="entry name" value="WH-like_DNA-bd_sf"/>
</dbReference>
<sequence>MSGFAPGECFLADCPGRLTVELIADKWTAVVLYGLSRGPVRHGDLVDLIGGISRKVLTQTLRRLESHGLVRRHAYAEVPPRVEYELTPLGATLIDPIHVLTEWARENGDAVLDALDADPESVARHR</sequence>
<evidence type="ECO:0000313" key="5">
    <source>
        <dbReference type="EMBL" id="MCS7480475.1"/>
    </source>
</evidence>
<name>A0A9X2VPK3_9PSEU</name>
<evidence type="ECO:0000256" key="3">
    <source>
        <dbReference type="ARBA" id="ARBA00023163"/>
    </source>
</evidence>
<keyword evidence="6" id="KW-1185">Reference proteome</keyword>